<evidence type="ECO:0000313" key="3">
    <source>
        <dbReference type="EMBL" id="TCC08640.1"/>
    </source>
</evidence>
<dbReference type="InterPro" id="IPR016032">
    <property type="entry name" value="Sig_transdc_resp-reg_C-effctor"/>
</dbReference>
<keyword evidence="4" id="KW-1185">Reference proteome</keyword>
<accession>A0A4R0HGI4</accession>
<dbReference type="Gene3D" id="1.10.10.10">
    <property type="entry name" value="Winged helix-like DNA-binding domain superfamily/Winged helix DNA-binding domain"/>
    <property type="match status" value="1"/>
</dbReference>
<feature type="domain" description="OmpR/PhoB-type" evidence="2">
    <location>
        <begin position="30"/>
        <end position="85"/>
    </location>
</feature>
<dbReference type="OrthoDB" id="4326794at2"/>
<keyword evidence="1" id="KW-0238">DNA-binding</keyword>
<dbReference type="GO" id="GO:0000160">
    <property type="term" value="P:phosphorelay signal transduction system"/>
    <property type="evidence" value="ECO:0007669"/>
    <property type="project" value="InterPro"/>
</dbReference>
<dbReference type="InterPro" id="IPR036388">
    <property type="entry name" value="WH-like_DNA-bd_sf"/>
</dbReference>
<dbReference type="GO" id="GO:0006355">
    <property type="term" value="P:regulation of DNA-templated transcription"/>
    <property type="evidence" value="ECO:0007669"/>
    <property type="project" value="InterPro"/>
</dbReference>
<sequence length="247" mass="26966">MPARLKAMEFHILGPLEIVVDGRAVPAPAPRLCSLLAILLLRPHRQVQVGELIDRLWPDGAPQPANPTATVHTYVRRLRDIVGADVHLGEFREAVACITESLQYTGPTSNDQLVALVNRSGAYKELGELDLAAADLRTAEPLVDNRLNRVQWGLARAGVENRLGHYEQARRIATDVLRESREIGNAYDACVALQALAESEAVEYGIGRQWSRSLLARCCTALDRPAEAATHQAAANTLCHQTGYVPG</sequence>
<dbReference type="EMBL" id="SJJZ01000002">
    <property type="protein sequence ID" value="TCC08640.1"/>
    <property type="molecule type" value="Genomic_DNA"/>
</dbReference>
<evidence type="ECO:0000256" key="1">
    <source>
        <dbReference type="ARBA" id="ARBA00023125"/>
    </source>
</evidence>
<reference evidence="3 4" key="1">
    <citation type="submission" date="2019-02" db="EMBL/GenBank/DDBJ databases">
        <title>Kribbella capetownensis sp. nov. and Kribbella speibonae sp. nov., isolated from soil.</title>
        <authorList>
            <person name="Curtis S.M."/>
            <person name="Norton I."/>
            <person name="Everest G.J."/>
            <person name="Meyers P.R."/>
        </authorList>
    </citation>
    <scope>NUCLEOTIDE SEQUENCE [LARGE SCALE GENOMIC DNA]</scope>
    <source>
        <strain evidence="3 4">KCTC 29219</strain>
    </source>
</reference>
<dbReference type="InterPro" id="IPR051677">
    <property type="entry name" value="AfsR-DnrI-RedD_regulator"/>
</dbReference>
<dbReference type="GO" id="GO:0003677">
    <property type="term" value="F:DNA binding"/>
    <property type="evidence" value="ECO:0007669"/>
    <property type="project" value="UniProtKB-KW"/>
</dbReference>
<dbReference type="Pfam" id="PF00486">
    <property type="entry name" value="Trans_reg_C"/>
    <property type="match status" value="1"/>
</dbReference>
<dbReference type="InterPro" id="IPR011990">
    <property type="entry name" value="TPR-like_helical_dom_sf"/>
</dbReference>
<gene>
    <name evidence="3" type="ORF">E0H45_22535</name>
</gene>
<dbReference type="SUPFAM" id="SSF48452">
    <property type="entry name" value="TPR-like"/>
    <property type="match status" value="1"/>
</dbReference>
<dbReference type="PANTHER" id="PTHR35807">
    <property type="entry name" value="TRANSCRIPTIONAL REGULATOR REDD-RELATED"/>
    <property type="match status" value="1"/>
</dbReference>
<dbReference type="SUPFAM" id="SSF46894">
    <property type="entry name" value="C-terminal effector domain of the bipartite response regulators"/>
    <property type="match status" value="1"/>
</dbReference>
<protein>
    <recommendedName>
        <fullName evidence="2">OmpR/PhoB-type domain-containing protein</fullName>
    </recommendedName>
</protein>
<evidence type="ECO:0000313" key="4">
    <source>
        <dbReference type="Proteomes" id="UP000292346"/>
    </source>
</evidence>
<name>A0A4R0HGI4_9ACTN</name>
<proteinExistence type="predicted"/>
<dbReference type="PANTHER" id="PTHR35807:SF1">
    <property type="entry name" value="TRANSCRIPTIONAL REGULATOR REDD"/>
    <property type="match status" value="1"/>
</dbReference>
<dbReference type="Proteomes" id="UP000292346">
    <property type="component" value="Unassembled WGS sequence"/>
</dbReference>
<organism evidence="3 4">
    <name type="scientific">Kribbella soli</name>
    <dbReference type="NCBI Taxonomy" id="1124743"/>
    <lineage>
        <taxon>Bacteria</taxon>
        <taxon>Bacillati</taxon>
        <taxon>Actinomycetota</taxon>
        <taxon>Actinomycetes</taxon>
        <taxon>Propionibacteriales</taxon>
        <taxon>Kribbellaceae</taxon>
        <taxon>Kribbella</taxon>
    </lineage>
</organism>
<dbReference type="InterPro" id="IPR001867">
    <property type="entry name" value="OmpR/PhoB-type_DNA-bd"/>
</dbReference>
<comment type="caution">
    <text evidence="3">The sequence shown here is derived from an EMBL/GenBank/DDBJ whole genome shotgun (WGS) entry which is preliminary data.</text>
</comment>
<evidence type="ECO:0000259" key="2">
    <source>
        <dbReference type="Pfam" id="PF00486"/>
    </source>
</evidence>
<dbReference type="AlphaFoldDB" id="A0A4R0HGI4"/>